<organism evidence="1 2">
    <name type="scientific">Rhodococcus baikonurensis</name>
    <dbReference type="NCBI Taxonomy" id="172041"/>
    <lineage>
        <taxon>Bacteria</taxon>
        <taxon>Bacillati</taxon>
        <taxon>Actinomycetota</taxon>
        <taxon>Actinomycetes</taxon>
        <taxon>Mycobacteriales</taxon>
        <taxon>Nocardiaceae</taxon>
        <taxon>Rhodococcus</taxon>
        <taxon>Rhodococcus erythropolis group</taxon>
    </lineage>
</organism>
<evidence type="ECO:0000313" key="1">
    <source>
        <dbReference type="EMBL" id="MFB9779699.1"/>
    </source>
</evidence>
<accession>A0ABV5XB80</accession>
<evidence type="ECO:0000313" key="2">
    <source>
        <dbReference type="Proteomes" id="UP001589587"/>
    </source>
</evidence>
<dbReference type="NCBIfam" id="NF046112">
    <property type="entry name" value="MSMEG_6209_Nter"/>
    <property type="match status" value="1"/>
</dbReference>
<proteinExistence type="predicted"/>
<name>A0ABV5XB80_9NOCA</name>
<comment type="caution">
    <text evidence="1">The sequence shown here is derived from an EMBL/GenBank/DDBJ whole genome shotgun (WGS) entry which is preliminary data.</text>
</comment>
<keyword evidence="2" id="KW-1185">Reference proteome</keyword>
<protein>
    <submittedName>
        <fullName evidence="1">Three-helix bundle dimerization domain-containing protein</fullName>
    </submittedName>
</protein>
<dbReference type="RefSeq" id="WP_064114219.1">
    <property type="nucleotide sequence ID" value="NZ_JBHMAS010000017.1"/>
</dbReference>
<dbReference type="Gene3D" id="1.10.8.1060">
    <property type="entry name" value="Corynebacterium glutamicum thioredoxin-dependent arsenate reductase, N-terminal domain"/>
    <property type="match status" value="1"/>
</dbReference>
<gene>
    <name evidence="1" type="ORF">ACFFQ6_08410</name>
</gene>
<reference evidence="1 2" key="1">
    <citation type="submission" date="2024-09" db="EMBL/GenBank/DDBJ databases">
        <authorList>
            <person name="Sun Q."/>
            <person name="Mori K."/>
        </authorList>
    </citation>
    <scope>NUCLEOTIDE SEQUENCE [LARGE SCALE GENOMIC DNA]</scope>
    <source>
        <strain evidence="1 2">JCM 11411</strain>
    </source>
</reference>
<sequence length="67" mass="7307">MTNDEEDRLIGQTLTRLTAKFPSVSAEAVAGAVESAHAHFAGHRIRDFVPLLVERMAKEKLSSLVTS</sequence>
<dbReference type="Proteomes" id="UP001589587">
    <property type="component" value="Unassembled WGS sequence"/>
</dbReference>
<dbReference type="EMBL" id="JBHMAS010000017">
    <property type="protein sequence ID" value="MFB9779699.1"/>
    <property type="molecule type" value="Genomic_DNA"/>
</dbReference>